<comment type="caution">
    <text evidence="1">The sequence shown here is derived from an EMBL/GenBank/DDBJ whole genome shotgun (WGS) entry which is preliminary data.</text>
</comment>
<reference evidence="1 2" key="1">
    <citation type="submission" date="2019-10" db="EMBL/GenBank/DDBJ databases">
        <title>Genome Sequences from Six Type Strain Members of the Archaeal Family Sulfolobaceae: Acidianus ambivalens, Acidianus infernus, Metallosphaera prunae, Stygiolobus azoricus, Sulfolobus metallicus, and Sulfurisphaera ohwakuensis.</title>
        <authorList>
            <person name="Counts J.A."/>
            <person name="Kelly R.M."/>
        </authorList>
    </citation>
    <scope>NUCLEOTIDE SEQUENCE [LARGE SCALE GENOMIC DNA]</scope>
    <source>
        <strain evidence="1 2">DSM 3191</strain>
    </source>
</reference>
<dbReference type="AlphaFoldDB" id="A0A6A9QQ14"/>
<proteinExistence type="predicted"/>
<protein>
    <submittedName>
        <fullName evidence="1">Uncharacterized protein</fullName>
    </submittedName>
</protein>
<sequence>MFVKTKETIKQRKVRSNESISAFKEELRALSFEPIYGESVKDIIMRFTTKIQELAEQYGYEIEFPKKAEVETDGNIYYFVYNIKVKTKTSVKKLKISIQYIMYDNNQWVGLITGIK</sequence>
<evidence type="ECO:0000313" key="1">
    <source>
        <dbReference type="EMBL" id="MUM65297.1"/>
    </source>
</evidence>
<keyword evidence="2" id="KW-1185">Reference proteome</keyword>
<evidence type="ECO:0000313" key="2">
    <source>
        <dbReference type="Proteomes" id="UP000440125"/>
    </source>
</evidence>
<dbReference type="EMBL" id="WFIY01000004">
    <property type="protein sequence ID" value="MUM65297.1"/>
    <property type="molecule type" value="Genomic_DNA"/>
</dbReference>
<gene>
    <name evidence="1" type="ORF">D1867_08610</name>
</gene>
<organism evidence="1 2">
    <name type="scientific">Acidianus infernus</name>
    <dbReference type="NCBI Taxonomy" id="12915"/>
    <lineage>
        <taxon>Archaea</taxon>
        <taxon>Thermoproteota</taxon>
        <taxon>Thermoprotei</taxon>
        <taxon>Sulfolobales</taxon>
        <taxon>Sulfolobaceae</taxon>
        <taxon>Acidianus</taxon>
    </lineage>
</organism>
<accession>A0A6A9QQ14</accession>
<name>A0A6A9QQ14_ACIIN</name>
<dbReference type="Proteomes" id="UP000440125">
    <property type="component" value="Unassembled WGS sequence"/>
</dbReference>